<keyword evidence="1" id="KW-0812">Transmembrane</keyword>
<organism evidence="2 3">
    <name type="scientific">Datura stramonium</name>
    <name type="common">Jimsonweed</name>
    <name type="synonym">Common thornapple</name>
    <dbReference type="NCBI Taxonomy" id="4076"/>
    <lineage>
        <taxon>Eukaryota</taxon>
        <taxon>Viridiplantae</taxon>
        <taxon>Streptophyta</taxon>
        <taxon>Embryophyta</taxon>
        <taxon>Tracheophyta</taxon>
        <taxon>Spermatophyta</taxon>
        <taxon>Magnoliopsida</taxon>
        <taxon>eudicotyledons</taxon>
        <taxon>Gunneridae</taxon>
        <taxon>Pentapetalae</taxon>
        <taxon>asterids</taxon>
        <taxon>lamiids</taxon>
        <taxon>Solanales</taxon>
        <taxon>Solanaceae</taxon>
        <taxon>Solanoideae</taxon>
        <taxon>Datureae</taxon>
        <taxon>Datura</taxon>
    </lineage>
</organism>
<feature type="transmembrane region" description="Helical" evidence="1">
    <location>
        <begin position="73"/>
        <end position="94"/>
    </location>
</feature>
<keyword evidence="1" id="KW-0472">Membrane</keyword>
<sequence length="95" mass="10684">MDYRASDGLSATIELFGLVRSRILGGTMGPKLGVNIELTSSSRDYMQCGAPTLQLIIAYSRSESYIFEYIYDLYFRLSVLTVLAMIFRLSVIVIQ</sequence>
<evidence type="ECO:0000313" key="3">
    <source>
        <dbReference type="Proteomes" id="UP000823775"/>
    </source>
</evidence>
<evidence type="ECO:0000256" key="1">
    <source>
        <dbReference type="SAM" id="Phobius"/>
    </source>
</evidence>
<dbReference type="EMBL" id="JACEIK010002905">
    <property type="protein sequence ID" value="MCD9639405.1"/>
    <property type="molecule type" value="Genomic_DNA"/>
</dbReference>
<gene>
    <name evidence="2" type="ORF">HAX54_023918</name>
</gene>
<reference evidence="2 3" key="1">
    <citation type="journal article" date="2021" name="BMC Genomics">
        <title>Datura genome reveals duplications of psychoactive alkaloid biosynthetic genes and high mutation rate following tissue culture.</title>
        <authorList>
            <person name="Rajewski A."/>
            <person name="Carter-House D."/>
            <person name="Stajich J."/>
            <person name="Litt A."/>
        </authorList>
    </citation>
    <scope>NUCLEOTIDE SEQUENCE [LARGE SCALE GENOMIC DNA]</scope>
    <source>
        <strain evidence="2">AR-01</strain>
    </source>
</reference>
<name>A0ABS8UZZ8_DATST</name>
<proteinExistence type="predicted"/>
<evidence type="ECO:0000313" key="2">
    <source>
        <dbReference type="EMBL" id="MCD9639405.1"/>
    </source>
</evidence>
<keyword evidence="3" id="KW-1185">Reference proteome</keyword>
<feature type="non-terminal residue" evidence="2">
    <location>
        <position position="95"/>
    </location>
</feature>
<comment type="caution">
    <text evidence="2">The sequence shown here is derived from an EMBL/GenBank/DDBJ whole genome shotgun (WGS) entry which is preliminary data.</text>
</comment>
<keyword evidence="1" id="KW-1133">Transmembrane helix</keyword>
<protein>
    <submittedName>
        <fullName evidence="2">Uncharacterized protein</fullName>
    </submittedName>
</protein>
<dbReference type="Proteomes" id="UP000823775">
    <property type="component" value="Unassembled WGS sequence"/>
</dbReference>
<accession>A0ABS8UZZ8</accession>